<dbReference type="Proteomes" id="UP000622797">
    <property type="component" value="Unassembled WGS sequence"/>
</dbReference>
<dbReference type="EMBL" id="JABEXW010001212">
    <property type="protein sequence ID" value="KAF4945837.1"/>
    <property type="molecule type" value="Genomic_DNA"/>
</dbReference>
<proteinExistence type="predicted"/>
<name>A0A8H4SUK7_9HYPO</name>
<dbReference type="OrthoDB" id="3563678at2759"/>
<organism evidence="3 4">
    <name type="scientific">Fusarium sarcochroum</name>
    <dbReference type="NCBI Taxonomy" id="1208366"/>
    <lineage>
        <taxon>Eukaryota</taxon>
        <taxon>Fungi</taxon>
        <taxon>Dikarya</taxon>
        <taxon>Ascomycota</taxon>
        <taxon>Pezizomycotina</taxon>
        <taxon>Sordariomycetes</taxon>
        <taxon>Hypocreomycetidae</taxon>
        <taxon>Hypocreales</taxon>
        <taxon>Nectriaceae</taxon>
        <taxon>Fusarium</taxon>
        <taxon>Fusarium lateritium species complex</taxon>
    </lineage>
</organism>
<reference evidence="3" key="1">
    <citation type="journal article" date="2020" name="BMC Genomics">
        <title>Correction to: Identification and distribution of gene clusters required for synthesis of sphingolipid metabolism inhibitors in diverse species of the filamentous fungus Fusarium.</title>
        <authorList>
            <person name="Kim H.S."/>
            <person name="Lohmar J.M."/>
            <person name="Busman M."/>
            <person name="Brown D.W."/>
            <person name="Naumann T.A."/>
            <person name="Divon H.H."/>
            <person name="Lysoe E."/>
            <person name="Uhlig S."/>
            <person name="Proctor R.H."/>
        </authorList>
    </citation>
    <scope>NUCLEOTIDE SEQUENCE</scope>
    <source>
        <strain evidence="3">NRRL 20472</strain>
    </source>
</reference>
<evidence type="ECO:0000259" key="2">
    <source>
        <dbReference type="Pfam" id="PF25485"/>
    </source>
</evidence>
<feature type="chain" id="PRO_5034432150" description="DUF7908 domain-containing protein" evidence="1">
    <location>
        <begin position="21"/>
        <end position="271"/>
    </location>
</feature>
<dbReference type="InterPro" id="IPR057230">
    <property type="entry name" value="DUF7908"/>
</dbReference>
<reference evidence="3" key="2">
    <citation type="submission" date="2020-05" db="EMBL/GenBank/DDBJ databases">
        <authorList>
            <person name="Kim H.-S."/>
            <person name="Proctor R.H."/>
            <person name="Brown D.W."/>
        </authorList>
    </citation>
    <scope>NUCLEOTIDE SEQUENCE</scope>
    <source>
        <strain evidence="3">NRRL 20472</strain>
    </source>
</reference>
<keyword evidence="4" id="KW-1185">Reference proteome</keyword>
<evidence type="ECO:0000313" key="3">
    <source>
        <dbReference type="EMBL" id="KAF4945837.1"/>
    </source>
</evidence>
<keyword evidence="1" id="KW-0732">Signal</keyword>
<gene>
    <name evidence="3" type="ORF">FSARC_14344</name>
</gene>
<protein>
    <recommendedName>
        <fullName evidence="2">DUF7908 domain-containing protein</fullName>
    </recommendedName>
</protein>
<evidence type="ECO:0000256" key="1">
    <source>
        <dbReference type="SAM" id="SignalP"/>
    </source>
</evidence>
<evidence type="ECO:0000313" key="4">
    <source>
        <dbReference type="Proteomes" id="UP000622797"/>
    </source>
</evidence>
<sequence length="271" mass="29500">MAPKSIVVFLIASLISTATGVFHYGDETAADEMPDIELERPVVFGIVPDTEYTKRGLRKREFSGFVGSQSEDCNYAPVFSLLGGHLLDGDFPVYYDFESFKELRGGQRSPPRGALAGTFKDYEGYLRFSCSYLPTSRAKFCQDLADGRVYIVFTSAPPNCMPVKLSIIDDLPATQFPSTSLTGGVEDYTWIESTFIPMVSSPGPGVFSPSTATTSTELLTASLFESSDPVPSVIMKPLRDALVIELPSSIPLPADLSKNTTSAKEFDPLLQ</sequence>
<dbReference type="Pfam" id="PF25485">
    <property type="entry name" value="DUF7908"/>
    <property type="match status" value="1"/>
</dbReference>
<dbReference type="AlphaFoldDB" id="A0A8H4SUK7"/>
<feature type="signal peptide" evidence="1">
    <location>
        <begin position="1"/>
        <end position="20"/>
    </location>
</feature>
<accession>A0A8H4SUK7</accession>
<feature type="domain" description="DUF7908" evidence="2">
    <location>
        <begin position="43"/>
        <end position="168"/>
    </location>
</feature>
<comment type="caution">
    <text evidence="3">The sequence shown here is derived from an EMBL/GenBank/DDBJ whole genome shotgun (WGS) entry which is preliminary data.</text>
</comment>